<dbReference type="AlphaFoldDB" id="A0A2G3DXX9"/>
<comment type="similarity">
    <text evidence="1">Belongs to the glycosyl hydrolase 39 family.</text>
</comment>
<accession>A0A2G3DXX9</accession>
<dbReference type="GO" id="GO:0043565">
    <property type="term" value="F:sequence-specific DNA binding"/>
    <property type="evidence" value="ECO:0007669"/>
    <property type="project" value="InterPro"/>
</dbReference>
<keyword evidence="3" id="KW-0805">Transcription regulation</keyword>
<dbReference type="Gene3D" id="1.10.10.60">
    <property type="entry name" value="Homeodomain-like"/>
    <property type="match status" value="2"/>
</dbReference>
<evidence type="ECO:0000256" key="3">
    <source>
        <dbReference type="ARBA" id="ARBA00023015"/>
    </source>
</evidence>
<evidence type="ECO:0000256" key="1">
    <source>
        <dbReference type="ARBA" id="ARBA00008875"/>
    </source>
</evidence>
<comment type="caution">
    <text evidence="8">The sequence shown here is derived from an EMBL/GenBank/DDBJ whole genome shotgun (WGS) entry which is preliminary data.</text>
</comment>
<evidence type="ECO:0000256" key="4">
    <source>
        <dbReference type="ARBA" id="ARBA00023125"/>
    </source>
</evidence>
<dbReference type="SUPFAM" id="SSF51011">
    <property type="entry name" value="Glycosyl hydrolase domain"/>
    <property type="match status" value="1"/>
</dbReference>
<dbReference type="Pfam" id="PF01229">
    <property type="entry name" value="Glyco_hydro_39"/>
    <property type="match status" value="1"/>
</dbReference>
<dbReference type="PROSITE" id="PS01124">
    <property type="entry name" value="HTH_ARAC_FAMILY_2"/>
    <property type="match status" value="1"/>
</dbReference>
<feature type="domain" description="HTH araC/xylS-type" evidence="7">
    <location>
        <begin position="163"/>
        <end position="261"/>
    </location>
</feature>
<dbReference type="EMBL" id="PDYF01000008">
    <property type="protein sequence ID" value="PHU35730.1"/>
    <property type="molecule type" value="Genomic_DNA"/>
</dbReference>
<dbReference type="SMART" id="SM00342">
    <property type="entry name" value="HTH_ARAC"/>
    <property type="match status" value="1"/>
</dbReference>
<dbReference type="SUPFAM" id="SSF51182">
    <property type="entry name" value="RmlC-like cupins"/>
    <property type="match status" value="1"/>
</dbReference>
<dbReference type="InterPro" id="IPR009057">
    <property type="entry name" value="Homeodomain-like_sf"/>
</dbReference>
<evidence type="ECO:0000256" key="5">
    <source>
        <dbReference type="ARBA" id="ARBA00023163"/>
    </source>
</evidence>
<dbReference type="Pfam" id="PF12833">
    <property type="entry name" value="HTH_18"/>
    <property type="match status" value="1"/>
</dbReference>
<evidence type="ECO:0000256" key="6">
    <source>
        <dbReference type="ARBA" id="ARBA00023295"/>
    </source>
</evidence>
<protein>
    <recommendedName>
        <fullName evidence="7">HTH araC/xylS-type domain-containing protein</fullName>
    </recommendedName>
</protein>
<evidence type="ECO:0000313" key="8">
    <source>
        <dbReference type="EMBL" id="PHU35730.1"/>
    </source>
</evidence>
<evidence type="ECO:0000313" key="9">
    <source>
        <dbReference type="Proteomes" id="UP000225889"/>
    </source>
</evidence>
<dbReference type="InterPro" id="IPR049166">
    <property type="entry name" value="GH39_cat"/>
</dbReference>
<dbReference type="PANTHER" id="PTHR43280">
    <property type="entry name" value="ARAC-FAMILY TRANSCRIPTIONAL REGULATOR"/>
    <property type="match status" value="1"/>
</dbReference>
<organism evidence="8 9">
    <name type="scientific">Pseudobutyrivibrio ruminis</name>
    <dbReference type="NCBI Taxonomy" id="46206"/>
    <lineage>
        <taxon>Bacteria</taxon>
        <taxon>Bacillati</taxon>
        <taxon>Bacillota</taxon>
        <taxon>Clostridia</taxon>
        <taxon>Lachnospirales</taxon>
        <taxon>Lachnospiraceae</taxon>
        <taxon>Pseudobutyrivibrio</taxon>
    </lineage>
</organism>
<gene>
    <name evidence="8" type="ORF">CSX01_03760</name>
</gene>
<dbReference type="Proteomes" id="UP000225889">
    <property type="component" value="Unassembled WGS sequence"/>
</dbReference>
<evidence type="ECO:0000259" key="7">
    <source>
        <dbReference type="PROSITE" id="PS01124"/>
    </source>
</evidence>
<dbReference type="RefSeq" id="WP_099391492.1">
    <property type="nucleotide sequence ID" value="NZ_PDYF01000008.1"/>
</dbReference>
<dbReference type="InterPro" id="IPR020449">
    <property type="entry name" value="Tscrpt_reg_AraC-type_HTH"/>
</dbReference>
<dbReference type="PRINTS" id="PR00032">
    <property type="entry name" value="HTHARAC"/>
</dbReference>
<evidence type="ECO:0000256" key="2">
    <source>
        <dbReference type="ARBA" id="ARBA00022801"/>
    </source>
</evidence>
<sequence>MNSFNQFKVNIYRDMSESQHLHTDVELLYVVEGSINIKIKDAVFTLKRDDVFVINSSIQHSIETVEKSIVCSIMYDYQILVHILKKPNSFFMCNSSVDKSKSYNEIIRLCRDVVYQHVASIKKTDSLMYSMLYKLLDELVEHHMVDDTNSEISENHDADEKLQIIIHYVHTNYQDGVSLSDLAKQMYTSTSTLSRLFKKQTGTYFAEYVNQVRTRYAIDELLYTEKNMTKIAMDCGFSNASAFTKVFREIYNMAPTEYRQKMKGNVKNEIQVDDDIKEKIQAEFKRPDEDEYQVAPVETIVDVQNTTELKRCWNKLVNVGFIHDVLRANTQYHIEYLHKELGFTYARIWMVFNSKTMVSDGVTVGNYNFDMIFEALDFLVDHHITPWLDFTNRPYANVTNSEESAWFEDIRIVYKDKRVWENLYKQFFKMLVRRYGEKEVSKWRFEIGLEGFHSDYDTFYILDGYDFIDVYEFIAQTVKKLVPAAQVGYSAGPGIEGQVSFDTILNKLRDCKVQPDFISVILFPYIPKTVSGLNGGKAQFVRSQDRDFEGNELERIGKAFDKLGIPRNKIVISEWNLTCSNRNYLNDSTFRACLFIRNIVKFAADIDVWGLWFASDWQCNSYSARNVINGGGGLLSKDTIRKPIFYAIKMINHLGSQVVARGENFMVTKLAADEFQIVCFNLNWYNSSYFINAENQATVAEAKAYFDQSSTKKKIVIKLSGVSENSGYYVKRRSVNSNQGSIIDEWGKFDNDEKLERTEIKYLQEMCVPQLSRTKVQSKGHVLTLELELEPQEFCMLHVLPEY</sequence>
<dbReference type="InterPro" id="IPR013096">
    <property type="entry name" value="Cupin_2"/>
</dbReference>
<dbReference type="GO" id="GO:0003700">
    <property type="term" value="F:DNA-binding transcription factor activity"/>
    <property type="evidence" value="ECO:0007669"/>
    <property type="project" value="InterPro"/>
</dbReference>
<dbReference type="InterPro" id="IPR017853">
    <property type="entry name" value="GH"/>
</dbReference>
<dbReference type="Pfam" id="PF07883">
    <property type="entry name" value="Cupin_2"/>
    <property type="match status" value="1"/>
</dbReference>
<keyword evidence="4" id="KW-0238">DNA-binding</keyword>
<proteinExistence type="inferred from homology"/>
<dbReference type="Gene3D" id="2.60.40.1500">
    <property type="entry name" value="Glycosyl hydrolase domain, family 39"/>
    <property type="match status" value="1"/>
</dbReference>
<dbReference type="Gene3D" id="3.20.20.80">
    <property type="entry name" value="Glycosidases"/>
    <property type="match status" value="1"/>
</dbReference>
<reference evidence="8 9" key="1">
    <citation type="submission" date="2017-10" db="EMBL/GenBank/DDBJ databases">
        <title>Resolving the taxonomy of Roseburia spp., Eubacterium rectale and Agathobacter spp. through phylogenomic analysis.</title>
        <authorList>
            <person name="Sheridan P.O."/>
            <person name="Walker A.W."/>
            <person name="Duncan S.H."/>
            <person name="Scott K.P."/>
            <person name="Toole P.W.O."/>
            <person name="Luis P."/>
            <person name="Flint H.J."/>
        </authorList>
    </citation>
    <scope>NUCLEOTIDE SEQUENCE [LARGE SCALE GENOMIC DNA]</scope>
    <source>
        <strain evidence="8 9">JK626</strain>
    </source>
</reference>
<dbReference type="InterPro" id="IPR011051">
    <property type="entry name" value="RmlC_Cupin_sf"/>
</dbReference>
<dbReference type="SUPFAM" id="SSF51445">
    <property type="entry name" value="(Trans)glycosidases"/>
    <property type="match status" value="1"/>
</dbReference>
<dbReference type="GO" id="GO:0016798">
    <property type="term" value="F:hydrolase activity, acting on glycosyl bonds"/>
    <property type="evidence" value="ECO:0007669"/>
    <property type="project" value="UniProtKB-KW"/>
</dbReference>
<dbReference type="SUPFAM" id="SSF46689">
    <property type="entry name" value="Homeodomain-like"/>
    <property type="match status" value="2"/>
</dbReference>
<name>A0A2G3DXX9_9FIRM</name>
<reference evidence="8 9" key="2">
    <citation type="submission" date="2017-10" db="EMBL/GenBank/DDBJ databases">
        <authorList>
            <person name="Banno H."/>
            <person name="Chua N.-H."/>
        </authorList>
    </citation>
    <scope>NUCLEOTIDE SEQUENCE [LARGE SCALE GENOMIC DNA]</scope>
    <source>
        <strain evidence="8 9">JK626</strain>
    </source>
</reference>
<keyword evidence="5" id="KW-0804">Transcription</keyword>
<dbReference type="InterPro" id="IPR014710">
    <property type="entry name" value="RmlC-like_jellyroll"/>
</dbReference>
<dbReference type="Gene3D" id="2.60.120.10">
    <property type="entry name" value="Jelly Rolls"/>
    <property type="match status" value="1"/>
</dbReference>
<keyword evidence="2" id="KW-0378">Hydrolase</keyword>
<keyword evidence="6" id="KW-0326">Glycosidase</keyword>
<dbReference type="PANTHER" id="PTHR43280:SF2">
    <property type="entry name" value="HTH-TYPE TRANSCRIPTIONAL REGULATOR EXSA"/>
    <property type="match status" value="1"/>
</dbReference>
<dbReference type="InterPro" id="IPR018060">
    <property type="entry name" value="HTH_AraC"/>
</dbReference>